<evidence type="ECO:0000256" key="5">
    <source>
        <dbReference type="ARBA" id="ARBA00023128"/>
    </source>
</evidence>
<evidence type="ECO:0000256" key="2">
    <source>
        <dbReference type="ARBA" id="ARBA00022692"/>
    </source>
</evidence>
<dbReference type="GO" id="GO:0045271">
    <property type="term" value="C:respiratory chain complex I"/>
    <property type="evidence" value="ECO:0007669"/>
    <property type="project" value="InterPro"/>
</dbReference>
<sequence length="190" mass="19421">MSSSTSGTSSAPVEAYEPKDALAIGMTGGLQAAATGVLVSAVQNALQTHKAGAMGIFTRTGSTIAIFTAMGGSFAFTEPLVANIRQTDDALNAAAGGCAAGLVMGANARSPQTMVFGCLGLAALMGTFQATGRSLIGPIASQQPINAIPMPAGEGEDAPDGQARTLGRELREARRKNFFKQPRQETETEE</sequence>
<organism evidence="8 9">
    <name type="scientific">Tilletia walkeri</name>
    <dbReference type="NCBI Taxonomy" id="117179"/>
    <lineage>
        <taxon>Eukaryota</taxon>
        <taxon>Fungi</taxon>
        <taxon>Dikarya</taxon>
        <taxon>Basidiomycota</taxon>
        <taxon>Ustilaginomycotina</taxon>
        <taxon>Exobasidiomycetes</taxon>
        <taxon>Tilletiales</taxon>
        <taxon>Tilletiaceae</taxon>
        <taxon>Tilletia</taxon>
    </lineage>
</organism>
<dbReference type="PANTHER" id="PTHR21382">
    <property type="entry name" value="NADH-UBIQUINONE OXIDOREDUCTASE SUBUNIT"/>
    <property type="match status" value="1"/>
</dbReference>
<dbReference type="PANTHER" id="PTHR21382:SF1">
    <property type="entry name" value="NADH DEHYDROGENASE [UBIQUINONE] 1 ALPHA SUBCOMPLEX SUBUNIT 11"/>
    <property type="match status" value="1"/>
</dbReference>
<evidence type="ECO:0000256" key="6">
    <source>
        <dbReference type="ARBA" id="ARBA00023136"/>
    </source>
</evidence>
<keyword evidence="6" id="KW-0472">Membrane</keyword>
<evidence type="ECO:0000256" key="4">
    <source>
        <dbReference type="ARBA" id="ARBA00022989"/>
    </source>
</evidence>
<comment type="subcellular location">
    <subcellularLocation>
        <location evidence="1">Mitochondrion inner membrane</location>
        <topology evidence="1">Multi-pass membrane protein</topology>
    </subcellularLocation>
</comment>
<reference evidence="8" key="1">
    <citation type="submission" date="2016-04" db="EMBL/GenBank/DDBJ databases">
        <authorList>
            <person name="Nguyen H.D."/>
            <person name="Samba Siva P."/>
            <person name="Cullis J."/>
            <person name="Levesque C.A."/>
            <person name="Hambleton S."/>
        </authorList>
    </citation>
    <scope>NUCLEOTIDE SEQUENCE</scope>
    <source>
        <strain evidence="8">DAOMC 236422</strain>
    </source>
</reference>
<dbReference type="GO" id="GO:0006120">
    <property type="term" value="P:mitochondrial electron transport, NADH to ubiquinone"/>
    <property type="evidence" value="ECO:0007669"/>
    <property type="project" value="InterPro"/>
</dbReference>
<dbReference type="AlphaFoldDB" id="A0A8X7N7Q4"/>
<evidence type="ECO:0000313" key="8">
    <source>
        <dbReference type="EMBL" id="KAE8268007.1"/>
    </source>
</evidence>
<protein>
    <recommendedName>
        <fullName evidence="10">NADH dehydrogenase [ubiquinone] 1 alpha subcomplex subunit 11</fullName>
    </recommendedName>
</protein>
<reference evidence="8" key="2">
    <citation type="journal article" date="2019" name="IMA Fungus">
        <title>Genome sequencing and comparison of five Tilletia species to identify candidate genes for the detection of regulated species infecting wheat.</title>
        <authorList>
            <person name="Nguyen H.D.T."/>
            <person name="Sultana T."/>
            <person name="Kesanakurti P."/>
            <person name="Hambleton S."/>
        </authorList>
    </citation>
    <scope>NUCLEOTIDE SEQUENCE</scope>
    <source>
        <strain evidence="8">DAOMC 236422</strain>
    </source>
</reference>
<keyword evidence="5" id="KW-0496">Mitochondrion</keyword>
<proteinExistence type="predicted"/>
<feature type="region of interest" description="Disordered" evidence="7">
    <location>
        <begin position="146"/>
        <end position="167"/>
    </location>
</feature>
<accession>A0A8X7N7Q4</accession>
<evidence type="ECO:0000256" key="7">
    <source>
        <dbReference type="SAM" id="MobiDB-lite"/>
    </source>
</evidence>
<comment type="caution">
    <text evidence="8">The sequence shown here is derived from an EMBL/GenBank/DDBJ whole genome shotgun (WGS) entry which is preliminary data.</text>
</comment>
<dbReference type="EMBL" id="LWDG02000181">
    <property type="protein sequence ID" value="KAE8268007.1"/>
    <property type="molecule type" value="Genomic_DNA"/>
</dbReference>
<evidence type="ECO:0000256" key="3">
    <source>
        <dbReference type="ARBA" id="ARBA00022792"/>
    </source>
</evidence>
<dbReference type="GO" id="GO:0005743">
    <property type="term" value="C:mitochondrial inner membrane"/>
    <property type="evidence" value="ECO:0007669"/>
    <property type="project" value="UniProtKB-SubCell"/>
</dbReference>
<evidence type="ECO:0008006" key="10">
    <source>
        <dbReference type="Google" id="ProtNLM"/>
    </source>
</evidence>
<keyword evidence="2" id="KW-0812">Transmembrane</keyword>
<keyword evidence="3" id="KW-0999">Mitochondrion inner membrane</keyword>
<gene>
    <name evidence="8" type="ORF">A4X09_0g4337</name>
</gene>
<name>A0A8X7N7Q4_9BASI</name>
<dbReference type="Pfam" id="PF02466">
    <property type="entry name" value="Tim17"/>
    <property type="match status" value="1"/>
</dbReference>
<evidence type="ECO:0000313" key="9">
    <source>
        <dbReference type="Proteomes" id="UP000078113"/>
    </source>
</evidence>
<evidence type="ECO:0000256" key="1">
    <source>
        <dbReference type="ARBA" id="ARBA00004448"/>
    </source>
</evidence>
<dbReference type="Proteomes" id="UP000078113">
    <property type="component" value="Unassembled WGS sequence"/>
</dbReference>
<keyword evidence="4" id="KW-1133">Transmembrane helix</keyword>
<dbReference type="InterPro" id="IPR039205">
    <property type="entry name" value="NDUFA11"/>
</dbReference>
<keyword evidence="9" id="KW-1185">Reference proteome</keyword>